<evidence type="ECO:0000313" key="2">
    <source>
        <dbReference type="EMBL" id="KAK0601802.1"/>
    </source>
</evidence>
<dbReference type="Proteomes" id="UP001168877">
    <property type="component" value="Unassembled WGS sequence"/>
</dbReference>
<dbReference type="PANTHER" id="PTHR31008">
    <property type="entry name" value="COP1-INTERACTING PROTEIN-RELATED"/>
    <property type="match status" value="1"/>
</dbReference>
<proteinExistence type="predicted"/>
<accession>A0AA39T5G8</accession>
<dbReference type="SMART" id="SM00255">
    <property type="entry name" value="TIR"/>
    <property type="match status" value="1"/>
</dbReference>
<evidence type="ECO:0000313" key="3">
    <source>
        <dbReference type="Proteomes" id="UP001168877"/>
    </source>
</evidence>
<dbReference type="InterPro" id="IPR000157">
    <property type="entry name" value="TIR_dom"/>
</dbReference>
<dbReference type="PROSITE" id="PS50104">
    <property type="entry name" value="TIR"/>
    <property type="match status" value="1"/>
</dbReference>
<dbReference type="Gene3D" id="3.40.50.10140">
    <property type="entry name" value="Toll/interleukin-1 receptor homology (TIR) domain"/>
    <property type="match status" value="1"/>
</dbReference>
<reference evidence="2" key="1">
    <citation type="journal article" date="2022" name="Plant J.">
        <title>Strategies of tolerance reflected in two North American maple genomes.</title>
        <authorList>
            <person name="McEvoy S.L."/>
            <person name="Sezen U.U."/>
            <person name="Trouern-Trend A."/>
            <person name="McMahon S.M."/>
            <person name="Schaberg P.G."/>
            <person name="Yang J."/>
            <person name="Wegrzyn J.L."/>
            <person name="Swenson N.G."/>
        </authorList>
    </citation>
    <scope>NUCLEOTIDE SEQUENCE</scope>
    <source>
        <strain evidence="2">NS2018</strain>
    </source>
</reference>
<protein>
    <recommendedName>
        <fullName evidence="1">TIR domain-containing protein</fullName>
    </recommendedName>
</protein>
<dbReference type="SUPFAM" id="SSF52200">
    <property type="entry name" value="Toll/Interleukin receptor TIR domain"/>
    <property type="match status" value="1"/>
</dbReference>
<dbReference type="GO" id="GO:0007165">
    <property type="term" value="P:signal transduction"/>
    <property type="evidence" value="ECO:0007669"/>
    <property type="project" value="InterPro"/>
</dbReference>
<name>A0AA39T5G8_ACESA</name>
<evidence type="ECO:0000259" key="1">
    <source>
        <dbReference type="PROSITE" id="PS50104"/>
    </source>
</evidence>
<comment type="caution">
    <text evidence="2">The sequence shown here is derived from an EMBL/GenBank/DDBJ whole genome shotgun (WGS) entry which is preliminary data.</text>
</comment>
<keyword evidence="3" id="KW-1185">Reference proteome</keyword>
<dbReference type="InterPro" id="IPR035897">
    <property type="entry name" value="Toll_tir_struct_dom_sf"/>
</dbReference>
<reference evidence="2" key="2">
    <citation type="submission" date="2023-06" db="EMBL/GenBank/DDBJ databases">
        <authorList>
            <person name="Swenson N.G."/>
            <person name="Wegrzyn J.L."/>
            <person name="Mcevoy S.L."/>
        </authorList>
    </citation>
    <scope>NUCLEOTIDE SEQUENCE</scope>
    <source>
        <strain evidence="2">NS2018</strain>
        <tissue evidence="2">Leaf</tissue>
    </source>
</reference>
<dbReference type="Pfam" id="PF01582">
    <property type="entry name" value="TIR"/>
    <property type="match status" value="1"/>
</dbReference>
<dbReference type="EMBL" id="JAUESC010000003">
    <property type="protein sequence ID" value="KAK0601802.1"/>
    <property type="molecule type" value="Genomic_DNA"/>
</dbReference>
<organism evidence="2 3">
    <name type="scientific">Acer saccharum</name>
    <name type="common">Sugar maple</name>
    <dbReference type="NCBI Taxonomy" id="4024"/>
    <lineage>
        <taxon>Eukaryota</taxon>
        <taxon>Viridiplantae</taxon>
        <taxon>Streptophyta</taxon>
        <taxon>Embryophyta</taxon>
        <taxon>Tracheophyta</taxon>
        <taxon>Spermatophyta</taxon>
        <taxon>Magnoliopsida</taxon>
        <taxon>eudicotyledons</taxon>
        <taxon>Gunneridae</taxon>
        <taxon>Pentapetalae</taxon>
        <taxon>rosids</taxon>
        <taxon>malvids</taxon>
        <taxon>Sapindales</taxon>
        <taxon>Sapindaceae</taxon>
        <taxon>Hippocastanoideae</taxon>
        <taxon>Acereae</taxon>
        <taxon>Acer</taxon>
    </lineage>
</organism>
<gene>
    <name evidence="2" type="ORF">LWI29_027521</name>
</gene>
<dbReference type="PANTHER" id="PTHR31008:SF16">
    <property type="entry name" value="TOLL-INTERLEUKIN-RESISTANCE (TIR) DOMAIN FAMILY PROTEIN"/>
    <property type="match status" value="1"/>
</dbReference>
<sequence length="224" mass="25953">MHRASSATTYFQRQMLHQIMHQTQLQNRVIKPCDVFINHRSIDTKHTVATLLYDHLSRLNLHPFLDNKNMKPGDKLFEKINAAIRECKVGVTVFSPTYCDSYFCLHELALIMESKKKVIPIFCDIKPSQLRVVDNGKCPKKEIRRFSLALEEAKYTVGLTFDSLKGNWSDVVTSAADIVINSLKEMEAEERRRQLLRRNQPLPVQQYDTSSYNYNNEGSNKLQC</sequence>
<dbReference type="AlphaFoldDB" id="A0AA39T5G8"/>
<feature type="domain" description="TIR" evidence="1">
    <location>
        <begin position="31"/>
        <end position="186"/>
    </location>
</feature>